<accession>A0A8H5T468</accession>
<protein>
    <submittedName>
        <fullName evidence="2">Uncharacterized protein</fullName>
    </submittedName>
</protein>
<evidence type="ECO:0000256" key="1">
    <source>
        <dbReference type="SAM" id="SignalP"/>
    </source>
</evidence>
<keyword evidence="1" id="KW-0732">Signal</keyword>
<dbReference type="OrthoDB" id="5080934at2759"/>
<evidence type="ECO:0000313" key="3">
    <source>
        <dbReference type="Proteomes" id="UP000567885"/>
    </source>
</evidence>
<feature type="chain" id="PRO_5034075218" evidence="1">
    <location>
        <begin position="17"/>
        <end position="75"/>
    </location>
</feature>
<name>A0A8H5T468_FUSHE</name>
<comment type="caution">
    <text evidence="2">The sequence shown here is derived from an EMBL/GenBank/DDBJ whole genome shotgun (WGS) entry which is preliminary data.</text>
</comment>
<feature type="signal peptide" evidence="1">
    <location>
        <begin position="1"/>
        <end position="16"/>
    </location>
</feature>
<proteinExistence type="predicted"/>
<dbReference type="EMBL" id="JAAGWQ010000124">
    <property type="protein sequence ID" value="KAF5665349.1"/>
    <property type="molecule type" value="Genomic_DNA"/>
</dbReference>
<organism evidence="2 3">
    <name type="scientific">Fusarium heterosporum</name>
    <dbReference type="NCBI Taxonomy" id="42747"/>
    <lineage>
        <taxon>Eukaryota</taxon>
        <taxon>Fungi</taxon>
        <taxon>Dikarya</taxon>
        <taxon>Ascomycota</taxon>
        <taxon>Pezizomycotina</taxon>
        <taxon>Sordariomycetes</taxon>
        <taxon>Hypocreomycetidae</taxon>
        <taxon>Hypocreales</taxon>
        <taxon>Nectriaceae</taxon>
        <taxon>Fusarium</taxon>
        <taxon>Fusarium heterosporum species complex</taxon>
    </lineage>
</organism>
<dbReference type="AlphaFoldDB" id="A0A8H5T468"/>
<reference evidence="2 3" key="1">
    <citation type="submission" date="2020-05" db="EMBL/GenBank/DDBJ databases">
        <title>Identification and distribution of gene clusters putatively required for synthesis of sphingolipid metabolism inhibitors in phylogenetically diverse species of the filamentous fungus Fusarium.</title>
        <authorList>
            <person name="Kim H.-S."/>
            <person name="Busman M."/>
            <person name="Brown D.W."/>
            <person name="Divon H."/>
            <person name="Uhlig S."/>
            <person name="Proctor R.H."/>
        </authorList>
    </citation>
    <scope>NUCLEOTIDE SEQUENCE [LARGE SCALE GENOMIC DNA]</scope>
    <source>
        <strain evidence="2 3">NRRL 20693</strain>
    </source>
</reference>
<gene>
    <name evidence="2" type="ORF">FHETE_6709</name>
</gene>
<sequence length="75" mass="8558">MKFVIAALFLLGAATAMPSEEMAAKQGACDIQCAFWYSKCYRRPWAYTCDDTGKFVRRGWNPDCDKNCWCKCDAK</sequence>
<keyword evidence="3" id="KW-1185">Reference proteome</keyword>
<evidence type="ECO:0000313" key="2">
    <source>
        <dbReference type="EMBL" id="KAF5665349.1"/>
    </source>
</evidence>
<dbReference type="Proteomes" id="UP000567885">
    <property type="component" value="Unassembled WGS sequence"/>
</dbReference>